<feature type="domain" description="CHAD" evidence="3">
    <location>
        <begin position="240"/>
        <end position="521"/>
    </location>
</feature>
<dbReference type="AlphaFoldDB" id="A0A420XT63"/>
<dbReference type="InterPro" id="IPR023577">
    <property type="entry name" value="CYTH_domain"/>
</dbReference>
<feature type="region of interest" description="Disordered" evidence="1">
    <location>
        <begin position="1"/>
        <end position="27"/>
    </location>
</feature>
<dbReference type="PANTHER" id="PTHR39339">
    <property type="entry name" value="SLR1444 PROTEIN"/>
    <property type="match status" value="1"/>
</dbReference>
<dbReference type="PROSITE" id="PS51707">
    <property type="entry name" value="CYTH"/>
    <property type="match status" value="1"/>
</dbReference>
<gene>
    <name evidence="4" type="ORF">CLV35_0434</name>
</gene>
<evidence type="ECO:0000313" key="4">
    <source>
        <dbReference type="EMBL" id="RKS80016.1"/>
    </source>
</evidence>
<dbReference type="SMART" id="SM01118">
    <property type="entry name" value="CYTH"/>
    <property type="match status" value="1"/>
</dbReference>
<keyword evidence="5" id="KW-1185">Reference proteome</keyword>
<proteinExistence type="predicted"/>
<evidence type="ECO:0000259" key="3">
    <source>
        <dbReference type="PROSITE" id="PS51708"/>
    </source>
</evidence>
<sequence>MSEQQPDEHSAGTEDPQPPSGAVSTYREVERKFRVHGLFRVPDLAGAGPVATTQEREVLQLAASYHDTSDLRLAREGVTLRRREGGHDAGWHLKLPVGELGSGARDELRLPLEAGAVGSVPTELRELVTAYTRGAELRVVATLRTERTPLALLDAEGAELAELTDDTVSVVDGERVLVRFRELELEEHAELEPGALDEVVARLGRAGAVPGEFVSKAVRALGPLATAPSDVPEPPEVSPKSPAEVLVRRHLATHVRALRVADLGVRRGEDDAVHQMRVSARRLRSGLRVFRPLLDREWADALRAELGWMAEELGAARDLEVLRERLEAATSWLPDSVEPLAARTLVDTTLTERFDRAREEALEALRSERYTALLDALVAAAAEPKLTEAAAEPCASALPPLVSAAWKRLAKDAKHLHLEGHDDDWHETRKAAKQVRYACDAVAPALGRPAKALAKQVTRVTELLGEHQDAAIAADVLVELAAGPHVSGRAGFALGLMHRDQRDAVHLARVEFGHVWRGVSASRHRAWLRR</sequence>
<name>A0A420XT63_9ACTN</name>
<feature type="compositionally biased region" description="Basic and acidic residues" evidence="1">
    <location>
        <begin position="1"/>
        <end position="12"/>
    </location>
</feature>
<dbReference type="InParanoid" id="A0A420XT63"/>
<dbReference type="InterPro" id="IPR033469">
    <property type="entry name" value="CYTH-like_dom_sf"/>
</dbReference>
<dbReference type="PROSITE" id="PS51708">
    <property type="entry name" value="CHAD"/>
    <property type="match status" value="1"/>
</dbReference>
<dbReference type="PANTHER" id="PTHR39339:SF1">
    <property type="entry name" value="CHAD DOMAIN-CONTAINING PROTEIN"/>
    <property type="match status" value="1"/>
</dbReference>
<dbReference type="Pfam" id="PF01928">
    <property type="entry name" value="CYTH"/>
    <property type="match status" value="1"/>
</dbReference>
<evidence type="ECO:0000256" key="1">
    <source>
        <dbReference type="SAM" id="MobiDB-lite"/>
    </source>
</evidence>
<dbReference type="Gene3D" id="1.40.20.10">
    <property type="entry name" value="CHAD domain"/>
    <property type="match status" value="1"/>
</dbReference>
<dbReference type="Pfam" id="PF05235">
    <property type="entry name" value="CHAD"/>
    <property type="match status" value="1"/>
</dbReference>
<evidence type="ECO:0000313" key="5">
    <source>
        <dbReference type="Proteomes" id="UP000281955"/>
    </source>
</evidence>
<dbReference type="CDD" id="cd07374">
    <property type="entry name" value="CYTH-like_Pase"/>
    <property type="match status" value="1"/>
</dbReference>
<dbReference type="RefSeq" id="WP_121191758.1">
    <property type="nucleotide sequence ID" value="NZ_RBWV01000009.1"/>
</dbReference>
<dbReference type="InterPro" id="IPR038186">
    <property type="entry name" value="CHAD_dom_sf"/>
</dbReference>
<feature type="domain" description="CYTH" evidence="2">
    <location>
        <begin position="26"/>
        <end position="227"/>
    </location>
</feature>
<dbReference type="Gene3D" id="2.40.320.10">
    <property type="entry name" value="Hypothetical Protein Pfu-838710-001"/>
    <property type="match status" value="1"/>
</dbReference>
<organism evidence="4 5">
    <name type="scientific">Motilibacter peucedani</name>
    <dbReference type="NCBI Taxonomy" id="598650"/>
    <lineage>
        <taxon>Bacteria</taxon>
        <taxon>Bacillati</taxon>
        <taxon>Actinomycetota</taxon>
        <taxon>Actinomycetes</taxon>
        <taxon>Motilibacterales</taxon>
        <taxon>Motilibacteraceae</taxon>
        <taxon>Motilibacter</taxon>
    </lineage>
</organism>
<dbReference type="SUPFAM" id="SSF55154">
    <property type="entry name" value="CYTH-like phosphatases"/>
    <property type="match status" value="1"/>
</dbReference>
<accession>A0A420XT63</accession>
<dbReference type="SMART" id="SM00880">
    <property type="entry name" value="CHAD"/>
    <property type="match status" value="1"/>
</dbReference>
<reference evidence="4 5" key="1">
    <citation type="submission" date="2018-10" db="EMBL/GenBank/DDBJ databases">
        <title>Genomic Encyclopedia of Archaeal and Bacterial Type Strains, Phase II (KMG-II): from individual species to whole genera.</title>
        <authorList>
            <person name="Goeker M."/>
        </authorList>
    </citation>
    <scope>NUCLEOTIDE SEQUENCE [LARGE SCALE GENOMIC DNA]</scope>
    <source>
        <strain evidence="4 5">RP-AC37</strain>
    </source>
</reference>
<dbReference type="EMBL" id="RBWV01000009">
    <property type="protein sequence ID" value="RKS80016.1"/>
    <property type="molecule type" value="Genomic_DNA"/>
</dbReference>
<comment type="caution">
    <text evidence="4">The sequence shown here is derived from an EMBL/GenBank/DDBJ whole genome shotgun (WGS) entry which is preliminary data.</text>
</comment>
<dbReference type="OrthoDB" id="9777271at2"/>
<dbReference type="InterPro" id="IPR007899">
    <property type="entry name" value="CHAD_dom"/>
</dbReference>
<protein>
    <submittedName>
        <fullName evidence="4">CHAD domain-containing protein</fullName>
    </submittedName>
</protein>
<dbReference type="Proteomes" id="UP000281955">
    <property type="component" value="Unassembled WGS sequence"/>
</dbReference>
<evidence type="ECO:0000259" key="2">
    <source>
        <dbReference type="PROSITE" id="PS51707"/>
    </source>
</evidence>